<accession>A0A3D9FGI5</accession>
<name>A0A3D9FGI5_9SPHN</name>
<proteinExistence type="predicted"/>
<keyword evidence="4" id="KW-1185">Reference proteome</keyword>
<dbReference type="AlphaFoldDB" id="A0A3D9FGI5"/>
<organism evidence="3 4">
    <name type="scientific">Parasphingopyxis lamellibrachiae</name>
    <dbReference type="NCBI Taxonomy" id="680125"/>
    <lineage>
        <taxon>Bacteria</taxon>
        <taxon>Pseudomonadati</taxon>
        <taxon>Pseudomonadota</taxon>
        <taxon>Alphaproteobacteria</taxon>
        <taxon>Sphingomonadales</taxon>
        <taxon>Sphingomonadaceae</taxon>
        <taxon>Parasphingopyxis</taxon>
    </lineage>
</organism>
<dbReference type="Proteomes" id="UP000256310">
    <property type="component" value="Unassembled WGS sequence"/>
</dbReference>
<keyword evidence="2" id="KW-0472">Membrane</keyword>
<feature type="transmembrane region" description="Helical" evidence="2">
    <location>
        <begin position="107"/>
        <end position="135"/>
    </location>
</feature>
<feature type="compositionally biased region" description="Polar residues" evidence="1">
    <location>
        <begin position="62"/>
        <end position="72"/>
    </location>
</feature>
<dbReference type="OrthoDB" id="7569864at2"/>
<sequence length="148" mass="15896">MDAPPTQYRVIERDGKLIVLDARTNLPPKQAADMHPGRATDRLPERISASELLRDHAADTEAGSQSAEQSGMASHITDRFEQAVNARYRPASGGEEDKQITPMQVGMFGFAVFMVLGISIGGFTGFLVGAVAIIIAGNLAMKARKDVL</sequence>
<comment type="caution">
    <text evidence="3">The sequence shown here is derived from an EMBL/GenBank/DDBJ whole genome shotgun (WGS) entry which is preliminary data.</text>
</comment>
<evidence type="ECO:0000256" key="2">
    <source>
        <dbReference type="SAM" id="Phobius"/>
    </source>
</evidence>
<keyword evidence="2" id="KW-1133">Transmembrane helix</keyword>
<gene>
    <name evidence="3" type="ORF">DFR46_1954</name>
</gene>
<dbReference type="EMBL" id="QRDP01000004">
    <property type="protein sequence ID" value="RED16920.1"/>
    <property type="molecule type" value="Genomic_DNA"/>
</dbReference>
<reference evidence="3 4" key="1">
    <citation type="submission" date="2018-07" db="EMBL/GenBank/DDBJ databases">
        <title>Genomic Encyclopedia of Type Strains, Phase IV (KMG-IV): sequencing the most valuable type-strain genomes for metagenomic binning, comparative biology and taxonomic classification.</title>
        <authorList>
            <person name="Goeker M."/>
        </authorList>
    </citation>
    <scope>NUCLEOTIDE SEQUENCE [LARGE SCALE GENOMIC DNA]</scope>
    <source>
        <strain evidence="3 4">DSM 26725</strain>
    </source>
</reference>
<evidence type="ECO:0000313" key="4">
    <source>
        <dbReference type="Proteomes" id="UP000256310"/>
    </source>
</evidence>
<protein>
    <submittedName>
        <fullName evidence="3">Uncharacterized protein</fullName>
    </submittedName>
</protein>
<dbReference type="RefSeq" id="WP_116236266.1">
    <property type="nucleotide sequence ID" value="NZ_QRDP01000004.1"/>
</dbReference>
<feature type="region of interest" description="Disordered" evidence="1">
    <location>
        <begin position="52"/>
        <end position="76"/>
    </location>
</feature>
<evidence type="ECO:0000313" key="3">
    <source>
        <dbReference type="EMBL" id="RED16920.1"/>
    </source>
</evidence>
<keyword evidence="2" id="KW-0812">Transmembrane</keyword>
<evidence type="ECO:0000256" key="1">
    <source>
        <dbReference type="SAM" id="MobiDB-lite"/>
    </source>
</evidence>